<evidence type="ECO:0000256" key="7">
    <source>
        <dbReference type="ARBA" id="ARBA00023306"/>
    </source>
</evidence>
<dbReference type="PANTHER" id="PTHR12663">
    <property type="entry name" value="ANDROGEN INDUCED INHIBITOR OF PROLIFERATION AS3 / PDS5-RELATED"/>
    <property type="match status" value="1"/>
</dbReference>
<evidence type="ECO:0000256" key="3">
    <source>
        <dbReference type="ARBA" id="ARBA00022763"/>
    </source>
</evidence>
<evidence type="ECO:0000256" key="2">
    <source>
        <dbReference type="ARBA" id="ARBA00022618"/>
    </source>
</evidence>
<keyword evidence="7" id="KW-0131">Cell cycle</keyword>
<dbReference type="GO" id="GO:0007064">
    <property type="term" value="P:mitotic sister chromatid cohesion"/>
    <property type="evidence" value="ECO:0000318"/>
    <property type="project" value="GO_Central"/>
</dbReference>
<dbReference type="GO" id="GO:0035825">
    <property type="term" value="P:homologous recombination"/>
    <property type="evidence" value="ECO:0007669"/>
    <property type="project" value="UniProtKB-ARBA"/>
</dbReference>
<sequence>MGASANADVVLREIEDELIVAGTNLLKLRFSSSCDEVIARLLRAEAILKRVGQVKGSPMLMKKALFPIMTALIKDKLLKHRDENVQVIVASCLNQATRITAPQQPYMDDQMRDMFGLFMVVLRGQLSRLTGDNYDRAVKILHFMGLGRTVLIMMDLDIDQMIVDMFQFFFDTISPNYPPVIFQYMEDVMTLVIEESDEVSLELLTPLLDSVRMDNKNVSPVSWELGKAVFEKCSTKLQPYLKEAVKKMNLEVSDYAEIVVSLCTTENMVCLLT</sequence>
<dbReference type="GO" id="GO:0140670">
    <property type="term" value="F:cohesin unloader activity"/>
    <property type="evidence" value="ECO:0000318"/>
    <property type="project" value="GO_Central"/>
</dbReference>
<name>A0A022Q9I3_ERYGU</name>
<evidence type="ECO:0000256" key="6">
    <source>
        <dbReference type="ARBA" id="ARBA00023242"/>
    </source>
</evidence>
<evidence type="ECO:0000313" key="9">
    <source>
        <dbReference type="Proteomes" id="UP000030748"/>
    </source>
</evidence>
<dbReference type="GO" id="GO:0006281">
    <property type="term" value="P:DNA repair"/>
    <property type="evidence" value="ECO:0007669"/>
    <property type="project" value="UniProtKB-KW"/>
</dbReference>
<keyword evidence="4" id="KW-0498">Mitosis</keyword>
<reference evidence="8 9" key="1">
    <citation type="journal article" date="2013" name="Proc. Natl. Acad. Sci. U.S.A.">
        <title>Fine-scale variation in meiotic recombination in Mimulus inferred from population shotgun sequencing.</title>
        <authorList>
            <person name="Hellsten U."/>
            <person name="Wright K.M."/>
            <person name="Jenkins J."/>
            <person name="Shu S."/>
            <person name="Yuan Y."/>
            <person name="Wessler S.R."/>
            <person name="Schmutz J."/>
            <person name="Willis J.H."/>
            <person name="Rokhsar D.S."/>
        </authorList>
    </citation>
    <scope>NUCLEOTIDE SEQUENCE [LARGE SCALE GENOMIC DNA]</scope>
    <source>
        <strain evidence="9">cv. DUN x IM62</strain>
    </source>
</reference>
<dbReference type="PhylomeDB" id="A0A022Q9I3"/>
<dbReference type="GO" id="GO:0005634">
    <property type="term" value="C:nucleus"/>
    <property type="evidence" value="ECO:0000318"/>
    <property type="project" value="GO_Central"/>
</dbReference>
<dbReference type="InterPro" id="IPR016024">
    <property type="entry name" value="ARM-type_fold"/>
</dbReference>
<keyword evidence="2" id="KW-0132">Cell division</keyword>
<dbReference type="eggNOG" id="KOG1525">
    <property type="taxonomic scope" value="Eukaryota"/>
</dbReference>
<keyword evidence="5" id="KW-0234">DNA repair</keyword>
<accession>A0A022Q9I3</accession>
<comment type="subcellular location">
    <subcellularLocation>
        <location evidence="1">Nucleus</location>
    </subcellularLocation>
</comment>
<evidence type="ECO:0000256" key="5">
    <source>
        <dbReference type="ARBA" id="ARBA00023204"/>
    </source>
</evidence>
<evidence type="ECO:0000256" key="1">
    <source>
        <dbReference type="ARBA" id="ARBA00004123"/>
    </source>
</evidence>
<dbReference type="GO" id="GO:0051301">
    <property type="term" value="P:cell division"/>
    <property type="evidence" value="ECO:0007669"/>
    <property type="project" value="UniProtKB-KW"/>
</dbReference>
<dbReference type="STRING" id="4155.A0A022Q9I3"/>
<proteinExistence type="predicted"/>
<gene>
    <name evidence="8" type="ORF">MIMGU_mgv1a025940mg</name>
</gene>
<keyword evidence="9" id="KW-1185">Reference proteome</keyword>
<dbReference type="Proteomes" id="UP000030748">
    <property type="component" value="Unassembled WGS sequence"/>
</dbReference>
<dbReference type="EMBL" id="KI632119">
    <property type="protein sequence ID" value="EYU24601.1"/>
    <property type="molecule type" value="Genomic_DNA"/>
</dbReference>
<dbReference type="Pfam" id="PF20168">
    <property type="entry name" value="PDS5"/>
    <property type="match status" value="1"/>
</dbReference>
<evidence type="ECO:0000313" key="8">
    <source>
        <dbReference type="EMBL" id="EYU24601.1"/>
    </source>
</evidence>
<dbReference type="PANTHER" id="PTHR12663:SF69">
    <property type="entry name" value="SISTER CHROMATID COHESION PROTEIN PDS5 HOMOLOG E"/>
    <property type="match status" value="1"/>
</dbReference>
<dbReference type="GO" id="GO:0000785">
    <property type="term" value="C:chromatin"/>
    <property type="evidence" value="ECO:0000318"/>
    <property type="project" value="GO_Central"/>
</dbReference>
<keyword evidence="6" id="KW-0539">Nucleus</keyword>
<evidence type="ECO:0000256" key="4">
    <source>
        <dbReference type="ARBA" id="ARBA00022776"/>
    </source>
</evidence>
<keyword evidence="3" id="KW-0227">DNA damage</keyword>
<dbReference type="SUPFAM" id="SSF48371">
    <property type="entry name" value="ARM repeat"/>
    <property type="match status" value="1"/>
</dbReference>
<dbReference type="InterPro" id="IPR039776">
    <property type="entry name" value="Pds5"/>
</dbReference>
<protein>
    <submittedName>
        <fullName evidence="8">Uncharacterized protein</fullName>
    </submittedName>
</protein>
<organism evidence="8 9">
    <name type="scientific">Erythranthe guttata</name>
    <name type="common">Yellow monkey flower</name>
    <name type="synonym">Mimulus guttatus</name>
    <dbReference type="NCBI Taxonomy" id="4155"/>
    <lineage>
        <taxon>Eukaryota</taxon>
        <taxon>Viridiplantae</taxon>
        <taxon>Streptophyta</taxon>
        <taxon>Embryophyta</taxon>
        <taxon>Tracheophyta</taxon>
        <taxon>Spermatophyta</taxon>
        <taxon>Magnoliopsida</taxon>
        <taxon>eudicotyledons</taxon>
        <taxon>Gunneridae</taxon>
        <taxon>Pentapetalae</taxon>
        <taxon>asterids</taxon>
        <taxon>lamiids</taxon>
        <taxon>Lamiales</taxon>
        <taxon>Phrymaceae</taxon>
        <taxon>Erythranthe</taxon>
    </lineage>
</organism>
<dbReference type="AlphaFoldDB" id="A0A022Q9I3"/>